<protein>
    <submittedName>
        <fullName evidence="2">GNAT family N-acetyltransferase</fullName>
    </submittedName>
</protein>
<dbReference type="Gene3D" id="3.40.630.30">
    <property type="match status" value="1"/>
</dbReference>
<reference evidence="2" key="2">
    <citation type="submission" date="2020-10" db="EMBL/GenBank/DDBJ databases">
        <title>Comparative genomics of the Acetobacterium genus.</title>
        <authorList>
            <person name="Marshall C."/>
            <person name="May H."/>
            <person name="Norman S."/>
        </authorList>
    </citation>
    <scope>NUCLEOTIDE SEQUENCE</scope>
    <source>
        <strain evidence="2">DER-2019</strain>
    </source>
</reference>
<dbReference type="InterPro" id="IPR052564">
    <property type="entry name" value="N-acetyltrans/Recomb-assoc"/>
</dbReference>
<accession>A0A923KNR7</accession>
<keyword evidence="3" id="KW-1185">Reference proteome</keyword>
<dbReference type="CDD" id="cd04301">
    <property type="entry name" value="NAT_SF"/>
    <property type="match status" value="1"/>
</dbReference>
<feature type="domain" description="N-acetyltransferase" evidence="1">
    <location>
        <begin position="13"/>
        <end position="169"/>
    </location>
</feature>
<evidence type="ECO:0000259" key="1">
    <source>
        <dbReference type="PROSITE" id="PS51186"/>
    </source>
</evidence>
<dbReference type="Pfam" id="PF13673">
    <property type="entry name" value="Acetyltransf_10"/>
    <property type="match status" value="1"/>
</dbReference>
<dbReference type="EMBL" id="WJBD01000003">
    <property type="protein sequence ID" value="MBC3887389.1"/>
    <property type="molecule type" value="Genomic_DNA"/>
</dbReference>
<proteinExistence type="predicted"/>
<dbReference type="PANTHER" id="PTHR43451">
    <property type="entry name" value="ACETYLTRANSFERASE (GNAT) FAMILY PROTEIN"/>
    <property type="match status" value="1"/>
</dbReference>
<dbReference type="PROSITE" id="PS51186">
    <property type="entry name" value="GNAT"/>
    <property type="match status" value="1"/>
</dbReference>
<organism evidence="2 3">
    <name type="scientific">Acetobacterium paludosum</name>
    <dbReference type="NCBI Taxonomy" id="52693"/>
    <lineage>
        <taxon>Bacteria</taxon>
        <taxon>Bacillati</taxon>
        <taxon>Bacillota</taxon>
        <taxon>Clostridia</taxon>
        <taxon>Eubacteriales</taxon>
        <taxon>Eubacteriaceae</taxon>
        <taxon>Acetobacterium</taxon>
    </lineage>
</organism>
<evidence type="ECO:0000313" key="3">
    <source>
        <dbReference type="Proteomes" id="UP000616595"/>
    </source>
</evidence>
<comment type="caution">
    <text evidence="2">The sequence shown here is derived from an EMBL/GenBank/DDBJ whole genome shotgun (WGS) entry which is preliminary data.</text>
</comment>
<dbReference type="AlphaFoldDB" id="A0A923KNR7"/>
<dbReference type="Proteomes" id="UP000616595">
    <property type="component" value="Unassembled WGS sequence"/>
</dbReference>
<gene>
    <name evidence="2" type="ORF">GH810_03580</name>
</gene>
<dbReference type="InterPro" id="IPR016181">
    <property type="entry name" value="Acyl_CoA_acyltransferase"/>
</dbReference>
<dbReference type="InterPro" id="IPR000182">
    <property type="entry name" value="GNAT_dom"/>
</dbReference>
<dbReference type="OrthoDB" id="307526at2"/>
<dbReference type="PANTHER" id="PTHR43451:SF1">
    <property type="entry name" value="ACETYLTRANSFERASE"/>
    <property type="match status" value="1"/>
</dbReference>
<dbReference type="GO" id="GO:0016747">
    <property type="term" value="F:acyltransferase activity, transferring groups other than amino-acyl groups"/>
    <property type="evidence" value="ECO:0007669"/>
    <property type="project" value="InterPro"/>
</dbReference>
<reference evidence="2" key="1">
    <citation type="submission" date="2019-10" db="EMBL/GenBank/DDBJ databases">
        <authorList>
            <person name="Ross D.E."/>
            <person name="Gulliver D."/>
        </authorList>
    </citation>
    <scope>NUCLEOTIDE SEQUENCE</scope>
    <source>
        <strain evidence="2">DER-2019</strain>
    </source>
</reference>
<sequence>MGSGNLKRRQKELKIREIEQQDLKEAVNLVNTVFNEFVAGGYSQEGQKTFRDYLEFKLEELSQDLNNGHKKMWGFYENEKIVGVIGTRDRFHISLMFVAKDHHKRKIATKLFTTVVNSLKEKENSESFEMTVNSSPYAVKIYEHLGFRATDNEQIKNGIRFTPMKMIVK</sequence>
<evidence type="ECO:0000313" key="2">
    <source>
        <dbReference type="EMBL" id="MBC3887389.1"/>
    </source>
</evidence>
<name>A0A923KNR7_9FIRM</name>
<dbReference type="SUPFAM" id="SSF55729">
    <property type="entry name" value="Acyl-CoA N-acyltransferases (Nat)"/>
    <property type="match status" value="1"/>
</dbReference>